<feature type="compositionally biased region" description="Basic and acidic residues" evidence="1">
    <location>
        <begin position="61"/>
        <end position="70"/>
    </location>
</feature>
<evidence type="ECO:0000256" key="1">
    <source>
        <dbReference type="SAM" id="MobiDB-lite"/>
    </source>
</evidence>
<dbReference type="EMBL" id="KK915179">
    <property type="protein sequence ID" value="KDP23895.1"/>
    <property type="molecule type" value="Genomic_DNA"/>
</dbReference>
<evidence type="ECO:0000313" key="2">
    <source>
        <dbReference type="EMBL" id="KDP23895.1"/>
    </source>
</evidence>
<reference evidence="2 3" key="1">
    <citation type="journal article" date="2014" name="PLoS ONE">
        <title>Global Analysis of Gene Expression Profiles in Physic Nut (Jatropha curcas L.) Seedlings Exposed to Salt Stress.</title>
        <authorList>
            <person name="Zhang L."/>
            <person name="Zhang C."/>
            <person name="Wu P."/>
            <person name="Chen Y."/>
            <person name="Li M."/>
            <person name="Jiang H."/>
            <person name="Wu G."/>
        </authorList>
    </citation>
    <scope>NUCLEOTIDE SEQUENCE [LARGE SCALE GENOMIC DNA]</scope>
    <source>
        <strain evidence="3">cv. GZQX0401</strain>
        <tissue evidence="2">Young leaves</tissue>
    </source>
</reference>
<feature type="region of interest" description="Disordered" evidence="1">
    <location>
        <begin position="56"/>
        <end position="95"/>
    </location>
</feature>
<dbReference type="Proteomes" id="UP000027138">
    <property type="component" value="Unassembled WGS sequence"/>
</dbReference>
<organism evidence="2 3">
    <name type="scientific">Jatropha curcas</name>
    <name type="common">Barbados nut</name>
    <dbReference type="NCBI Taxonomy" id="180498"/>
    <lineage>
        <taxon>Eukaryota</taxon>
        <taxon>Viridiplantae</taxon>
        <taxon>Streptophyta</taxon>
        <taxon>Embryophyta</taxon>
        <taxon>Tracheophyta</taxon>
        <taxon>Spermatophyta</taxon>
        <taxon>Magnoliopsida</taxon>
        <taxon>eudicotyledons</taxon>
        <taxon>Gunneridae</taxon>
        <taxon>Pentapetalae</taxon>
        <taxon>rosids</taxon>
        <taxon>fabids</taxon>
        <taxon>Malpighiales</taxon>
        <taxon>Euphorbiaceae</taxon>
        <taxon>Crotonoideae</taxon>
        <taxon>Jatropheae</taxon>
        <taxon>Jatropha</taxon>
    </lineage>
</organism>
<proteinExistence type="predicted"/>
<sequence>MDAQKLARLLPPDSNFREEPKSTVHLLSQWLVWPEMALTAAVLPPLMAASCSLCHRQSSRQRNDRTKEASRSVPVLRVETAGNGEKSPDHEGGEAVEGDSLICATAIPICVRGGWNEVSGARLTDRHLALVEWWPEME</sequence>
<gene>
    <name evidence="2" type="ORF">JCGZ_26637</name>
</gene>
<protein>
    <submittedName>
        <fullName evidence="2">Uncharacterized protein</fullName>
    </submittedName>
</protein>
<keyword evidence="3" id="KW-1185">Reference proteome</keyword>
<dbReference type="AlphaFoldDB" id="A0A067JV71"/>
<evidence type="ECO:0000313" key="3">
    <source>
        <dbReference type="Proteomes" id="UP000027138"/>
    </source>
</evidence>
<name>A0A067JV71_JATCU</name>
<accession>A0A067JV71</accession>